<reference evidence="2" key="2">
    <citation type="journal article" date="2007" name="Science">
        <title>Draft genome sequence of the sexually transmitted pathogen Trichomonas vaginalis.</title>
        <authorList>
            <person name="Carlton J.M."/>
            <person name="Hirt R.P."/>
            <person name="Silva J.C."/>
            <person name="Delcher A.L."/>
            <person name="Schatz M."/>
            <person name="Zhao Q."/>
            <person name="Wortman J.R."/>
            <person name="Bidwell S.L."/>
            <person name="Alsmark U.C.M."/>
            <person name="Besteiro S."/>
            <person name="Sicheritz-Ponten T."/>
            <person name="Noel C.J."/>
            <person name="Dacks J.B."/>
            <person name="Foster P.G."/>
            <person name="Simillion C."/>
            <person name="Van de Peer Y."/>
            <person name="Miranda-Saavedra D."/>
            <person name="Barton G.J."/>
            <person name="Westrop G.D."/>
            <person name="Mueller S."/>
            <person name="Dessi D."/>
            <person name="Fiori P.L."/>
            <person name="Ren Q."/>
            <person name="Paulsen I."/>
            <person name="Zhang H."/>
            <person name="Bastida-Corcuera F.D."/>
            <person name="Simoes-Barbosa A."/>
            <person name="Brown M.T."/>
            <person name="Hayes R.D."/>
            <person name="Mukherjee M."/>
            <person name="Okumura C.Y."/>
            <person name="Schneider R."/>
            <person name="Smith A.J."/>
            <person name="Vanacova S."/>
            <person name="Villalvazo M."/>
            <person name="Haas B.J."/>
            <person name="Pertea M."/>
            <person name="Feldblyum T.V."/>
            <person name="Utterback T.R."/>
            <person name="Shu C.L."/>
            <person name="Osoegawa K."/>
            <person name="de Jong P.J."/>
            <person name="Hrdy I."/>
            <person name="Horvathova L."/>
            <person name="Zubacova Z."/>
            <person name="Dolezal P."/>
            <person name="Malik S.B."/>
            <person name="Logsdon J.M. Jr."/>
            <person name="Henze K."/>
            <person name="Gupta A."/>
            <person name="Wang C.C."/>
            <person name="Dunne R.L."/>
            <person name="Upcroft J.A."/>
            <person name="Upcroft P."/>
            <person name="White O."/>
            <person name="Salzberg S.L."/>
            <person name="Tang P."/>
            <person name="Chiu C.-H."/>
            <person name="Lee Y.-S."/>
            <person name="Embley T.M."/>
            <person name="Coombs G.H."/>
            <person name="Mottram J.C."/>
            <person name="Tachezy J."/>
            <person name="Fraser-Liggett C.M."/>
            <person name="Johnson P.J."/>
        </authorList>
    </citation>
    <scope>NUCLEOTIDE SEQUENCE [LARGE SCALE GENOMIC DNA]</scope>
    <source>
        <strain evidence="2">G3</strain>
    </source>
</reference>
<proteinExistence type="predicted"/>
<name>A2DS22_TRIV3</name>
<dbReference type="InParanoid" id="A2DS22"/>
<dbReference type="VEuPathDB" id="TrichDB:TVAG_447510"/>
<evidence type="ECO:0000256" key="1">
    <source>
        <dbReference type="SAM" id="MobiDB-lite"/>
    </source>
</evidence>
<dbReference type="AlphaFoldDB" id="A2DS22"/>
<feature type="compositionally biased region" description="Basic and acidic residues" evidence="1">
    <location>
        <begin position="106"/>
        <end position="115"/>
    </location>
</feature>
<dbReference type="Proteomes" id="UP000001542">
    <property type="component" value="Unassembled WGS sequence"/>
</dbReference>
<dbReference type="RefSeq" id="XP_001329015.1">
    <property type="nucleotide sequence ID" value="XM_001328980.1"/>
</dbReference>
<organism evidence="2 3">
    <name type="scientific">Trichomonas vaginalis (strain ATCC PRA-98 / G3)</name>
    <dbReference type="NCBI Taxonomy" id="412133"/>
    <lineage>
        <taxon>Eukaryota</taxon>
        <taxon>Metamonada</taxon>
        <taxon>Parabasalia</taxon>
        <taxon>Trichomonadida</taxon>
        <taxon>Trichomonadidae</taxon>
        <taxon>Trichomonas</taxon>
    </lineage>
</organism>
<dbReference type="VEuPathDB" id="TrichDB:TVAGG3_1001020"/>
<gene>
    <name evidence="2" type="ORF">TVAG_447510</name>
</gene>
<feature type="region of interest" description="Disordered" evidence="1">
    <location>
        <begin position="1"/>
        <end position="28"/>
    </location>
</feature>
<reference evidence="2" key="1">
    <citation type="submission" date="2006-10" db="EMBL/GenBank/DDBJ databases">
        <authorList>
            <person name="Amadeo P."/>
            <person name="Zhao Q."/>
            <person name="Wortman J."/>
            <person name="Fraser-Liggett C."/>
            <person name="Carlton J."/>
        </authorList>
    </citation>
    <scope>NUCLEOTIDE SEQUENCE</scope>
    <source>
        <strain evidence="2">G3</strain>
    </source>
</reference>
<feature type="region of interest" description="Disordered" evidence="1">
    <location>
        <begin position="90"/>
        <end position="119"/>
    </location>
</feature>
<dbReference type="SMR" id="A2DS22"/>
<sequence length="152" mass="17546">MGIVPSAEESQNIDEKIERPSTSSVRPIDSGLIGQQLEYCEEQRMKAEDIMDQYFNQVQFSELTDNPLIGTYIKDLITEIINLQNDIEKESKLRSEGKPSNSQENNNDRAQEHKKNLQSIEPLTKTLNSLLKERDELIEKNRTLQQIVKLEI</sequence>
<evidence type="ECO:0000313" key="2">
    <source>
        <dbReference type="EMBL" id="EAY16792.1"/>
    </source>
</evidence>
<evidence type="ECO:0000313" key="3">
    <source>
        <dbReference type="Proteomes" id="UP000001542"/>
    </source>
</evidence>
<keyword evidence="3" id="KW-1185">Reference proteome</keyword>
<dbReference type="KEGG" id="tva:4774804"/>
<accession>A2DS22</accession>
<protein>
    <submittedName>
        <fullName evidence="2">Uncharacterized protein</fullName>
    </submittedName>
</protein>
<dbReference type="EMBL" id="DS113238">
    <property type="protein sequence ID" value="EAY16792.1"/>
    <property type="molecule type" value="Genomic_DNA"/>
</dbReference>